<dbReference type="GO" id="GO:0004476">
    <property type="term" value="F:mannose-6-phosphate isomerase activity"/>
    <property type="evidence" value="ECO:0007669"/>
    <property type="project" value="UniProtKB-EC"/>
</dbReference>
<dbReference type="PROSITE" id="PS00965">
    <property type="entry name" value="PMI_I_1"/>
    <property type="match status" value="1"/>
</dbReference>
<name>A0A0D0UGL3_CRYGA</name>
<dbReference type="EC" id="5.3.1.8" evidence="5 12"/>
<feature type="domain" description="Phosphomannose isomerase type I C-terminal" evidence="15">
    <location>
        <begin position="353"/>
        <end position="392"/>
    </location>
</feature>
<dbReference type="NCBIfam" id="TIGR00218">
    <property type="entry name" value="manA"/>
    <property type="match status" value="1"/>
</dbReference>
<dbReference type="InterPro" id="IPR001250">
    <property type="entry name" value="Man6P_Isoase-1"/>
</dbReference>
<dbReference type="Pfam" id="PF01238">
    <property type="entry name" value="PMI_typeI_C"/>
    <property type="match status" value="1"/>
</dbReference>
<dbReference type="GO" id="GO:0005975">
    <property type="term" value="P:carbohydrate metabolic process"/>
    <property type="evidence" value="ECO:0007669"/>
    <property type="project" value="InterPro"/>
</dbReference>
<evidence type="ECO:0000259" key="15">
    <source>
        <dbReference type="Pfam" id="PF01238"/>
    </source>
</evidence>
<gene>
    <name evidence="18" type="ORF">I312_03174</name>
</gene>
<dbReference type="Pfam" id="PF20512">
    <property type="entry name" value="PMI_typeI_hel"/>
    <property type="match status" value="1"/>
</dbReference>
<dbReference type="FunFam" id="2.60.120.10:FF:000044">
    <property type="entry name" value="Mannose-6-phosphate isomerase"/>
    <property type="match status" value="1"/>
</dbReference>
<feature type="binding site" evidence="11">
    <location>
        <position position="109"/>
    </location>
    <ligand>
        <name>Zn(2+)</name>
        <dbReference type="ChEBI" id="CHEBI:29105"/>
    </ligand>
</feature>
<evidence type="ECO:0000256" key="2">
    <source>
        <dbReference type="ARBA" id="ARBA00002564"/>
    </source>
</evidence>
<dbReference type="PANTHER" id="PTHR10309:SF0">
    <property type="entry name" value="MANNOSE-6-PHOSPHATE ISOMERASE"/>
    <property type="match status" value="1"/>
</dbReference>
<evidence type="ECO:0000259" key="17">
    <source>
        <dbReference type="Pfam" id="PF20512"/>
    </source>
</evidence>
<proteinExistence type="inferred from homology"/>
<dbReference type="CDD" id="cd07011">
    <property type="entry name" value="cupin_PMI_type_I_N"/>
    <property type="match status" value="1"/>
</dbReference>
<evidence type="ECO:0000256" key="4">
    <source>
        <dbReference type="ARBA" id="ARBA00010772"/>
    </source>
</evidence>
<evidence type="ECO:0000256" key="3">
    <source>
        <dbReference type="ARBA" id="ARBA00004666"/>
    </source>
</evidence>
<evidence type="ECO:0000259" key="16">
    <source>
        <dbReference type="Pfam" id="PF20511"/>
    </source>
</evidence>
<feature type="binding site" evidence="11">
    <location>
        <position position="111"/>
    </location>
    <ligand>
        <name>Zn(2+)</name>
        <dbReference type="ChEBI" id="CHEBI:29105"/>
    </ligand>
</feature>
<evidence type="ECO:0000256" key="11">
    <source>
        <dbReference type="PIRSR" id="PIRSR001480-2"/>
    </source>
</evidence>
<organism evidence="18">
    <name type="scientific">Cryptococcus bacillisporus CA1280</name>
    <dbReference type="NCBI Taxonomy" id="1296109"/>
    <lineage>
        <taxon>Eukaryota</taxon>
        <taxon>Fungi</taxon>
        <taxon>Dikarya</taxon>
        <taxon>Basidiomycota</taxon>
        <taxon>Agaricomycotina</taxon>
        <taxon>Tremellomycetes</taxon>
        <taxon>Tremellales</taxon>
        <taxon>Cryptococcaceae</taxon>
        <taxon>Cryptococcus</taxon>
        <taxon>Cryptococcus gattii species complex</taxon>
    </lineage>
</organism>
<dbReference type="Gene3D" id="1.10.441.10">
    <property type="entry name" value="Phosphomannose Isomerase, domain 2"/>
    <property type="match status" value="1"/>
</dbReference>
<evidence type="ECO:0000256" key="5">
    <source>
        <dbReference type="ARBA" id="ARBA00011956"/>
    </source>
</evidence>
<dbReference type="EMBL" id="KN847980">
    <property type="protein sequence ID" value="KIR47413.1"/>
    <property type="molecule type" value="Genomic_DNA"/>
</dbReference>
<dbReference type="InterPro" id="IPR011051">
    <property type="entry name" value="RmlC_Cupin_sf"/>
</dbReference>
<evidence type="ECO:0000256" key="12">
    <source>
        <dbReference type="RuleBase" id="RU000611"/>
    </source>
</evidence>
<comment type="similarity">
    <text evidence="4 13">Belongs to the mannose-6-phosphate isomerase type 1 family.</text>
</comment>
<feature type="domain" description="Phosphomannose isomerase type I catalytic" evidence="16">
    <location>
        <begin position="5"/>
        <end position="151"/>
    </location>
</feature>
<dbReference type="InterPro" id="IPR046457">
    <property type="entry name" value="PMI_typeI_cat"/>
</dbReference>
<evidence type="ECO:0000256" key="7">
    <source>
        <dbReference type="ARBA" id="ARBA00022723"/>
    </source>
</evidence>
<dbReference type="Pfam" id="PF20511">
    <property type="entry name" value="PMI_typeI_cat"/>
    <property type="match status" value="1"/>
</dbReference>
<dbReference type="InterPro" id="IPR018050">
    <property type="entry name" value="Pmannose_isomerase-type1_CS"/>
</dbReference>
<dbReference type="AlphaFoldDB" id="A0A0D0UGL3"/>
<feature type="domain" description="Phosphomannose isomerase type I helical insertion" evidence="17">
    <location>
        <begin position="202"/>
        <end position="272"/>
    </location>
</feature>
<evidence type="ECO:0000256" key="1">
    <source>
        <dbReference type="ARBA" id="ARBA00000757"/>
    </source>
</evidence>
<comment type="function">
    <text evidence="2">Involved in the synthesis of the GDP-mannose and dolichol-phosphate-mannose required for a number of critical mannosyl transfer reactions.</text>
</comment>
<feature type="binding site" evidence="11">
    <location>
        <position position="136"/>
    </location>
    <ligand>
        <name>Zn(2+)</name>
        <dbReference type="ChEBI" id="CHEBI:29105"/>
    </ligand>
</feature>
<dbReference type="InterPro" id="IPR046456">
    <property type="entry name" value="PMI_typeI_C"/>
</dbReference>
<evidence type="ECO:0000256" key="8">
    <source>
        <dbReference type="ARBA" id="ARBA00022833"/>
    </source>
</evidence>
<dbReference type="GO" id="GO:0005829">
    <property type="term" value="C:cytosol"/>
    <property type="evidence" value="ECO:0007669"/>
    <property type="project" value="TreeGrafter"/>
</dbReference>
<evidence type="ECO:0000313" key="18">
    <source>
        <dbReference type="EMBL" id="KIR47413.1"/>
    </source>
</evidence>
<evidence type="ECO:0000256" key="13">
    <source>
        <dbReference type="RuleBase" id="RU004189"/>
    </source>
</evidence>
<dbReference type="Gene3D" id="2.60.120.10">
    <property type="entry name" value="Jelly Rolls"/>
    <property type="match status" value="2"/>
</dbReference>
<evidence type="ECO:0000256" key="14">
    <source>
        <dbReference type="RuleBase" id="RU004248"/>
    </source>
</evidence>
<dbReference type="OrthoDB" id="6605218at2759"/>
<comment type="catalytic activity">
    <reaction evidence="1 12">
        <text>D-mannose 6-phosphate = D-fructose 6-phosphate</text>
        <dbReference type="Rhea" id="RHEA:12356"/>
        <dbReference type="ChEBI" id="CHEBI:58735"/>
        <dbReference type="ChEBI" id="CHEBI:61527"/>
        <dbReference type="EC" id="5.3.1.8"/>
    </reaction>
</comment>
<evidence type="ECO:0000256" key="10">
    <source>
        <dbReference type="PIRSR" id="PIRSR001480-1"/>
    </source>
</evidence>
<keyword evidence="7 11" id="KW-0479">Metal-binding</keyword>
<dbReference type="GO" id="GO:0009298">
    <property type="term" value="P:GDP-mannose biosynthetic process"/>
    <property type="evidence" value="ECO:0007669"/>
    <property type="project" value="UniProtKB-UniPathway"/>
</dbReference>
<reference evidence="18" key="1">
    <citation type="submission" date="2015-01" db="EMBL/GenBank/DDBJ databases">
        <title>The Genome Sequence of Cryptococcus gattii CA1280.</title>
        <authorList>
            <consortium name="The Broad Institute Genomics Platform"/>
            <person name="Cuomo C."/>
            <person name="Litvintseva A."/>
            <person name="Chen Y."/>
            <person name="Heitman J."/>
            <person name="Sun S."/>
            <person name="Springer D."/>
            <person name="Dromer F."/>
            <person name="Young S."/>
            <person name="Zeng Q."/>
            <person name="Gargeya S."/>
            <person name="Abouelleil A."/>
            <person name="Alvarado L."/>
            <person name="Chapman S.B."/>
            <person name="Gainer-Dewar J."/>
            <person name="Goldberg J."/>
            <person name="Griggs A."/>
            <person name="Gujja S."/>
            <person name="Hansen M."/>
            <person name="Howarth C."/>
            <person name="Imamovic A."/>
            <person name="Larimer J."/>
            <person name="Murphy C."/>
            <person name="Naylor J."/>
            <person name="Pearson M."/>
            <person name="Priest M."/>
            <person name="Roberts A."/>
            <person name="Saif S."/>
            <person name="Shea T."/>
            <person name="Sykes S."/>
            <person name="Wortman J."/>
            <person name="Nusbaum C."/>
            <person name="Birren B."/>
        </authorList>
    </citation>
    <scope>NUCLEOTIDE SEQUENCE [LARGE SCALE GENOMIC DNA]</scope>
    <source>
        <strain evidence="18">CA1280</strain>
    </source>
</reference>
<accession>A0A0D0UGL3</accession>
<dbReference type="PRINTS" id="PR00714">
    <property type="entry name" value="MAN6PISMRASE"/>
</dbReference>
<feature type="active site" evidence="10">
    <location>
        <position position="310"/>
    </location>
</feature>
<dbReference type="HOGENOM" id="CLU_026967_0_0_1"/>
<dbReference type="PROSITE" id="PS00966">
    <property type="entry name" value="PMI_I_2"/>
    <property type="match status" value="1"/>
</dbReference>
<dbReference type="FunFam" id="1.10.441.10:FF:000001">
    <property type="entry name" value="Mannose-6-phosphate isomerase"/>
    <property type="match status" value="1"/>
</dbReference>
<evidence type="ECO:0000256" key="6">
    <source>
        <dbReference type="ARBA" id="ARBA00018236"/>
    </source>
</evidence>
<evidence type="ECO:0000256" key="9">
    <source>
        <dbReference type="ARBA" id="ARBA00023235"/>
    </source>
</evidence>
<dbReference type="InterPro" id="IPR016305">
    <property type="entry name" value="Mannose-6-P_Isomerase"/>
</dbReference>
<keyword evidence="8 11" id="KW-0862">Zinc</keyword>
<dbReference type="PIRSF" id="PIRSF001480">
    <property type="entry name" value="Mannose-6-phosphate_isomerase"/>
    <property type="match status" value="1"/>
</dbReference>
<keyword evidence="9 12" id="KW-0413">Isomerase</keyword>
<feature type="binding site" evidence="11">
    <location>
        <position position="291"/>
    </location>
    <ligand>
        <name>Zn(2+)</name>
        <dbReference type="ChEBI" id="CHEBI:29105"/>
    </ligand>
</feature>
<dbReference type="InterPro" id="IPR046458">
    <property type="entry name" value="PMI_typeI_hel"/>
</dbReference>
<dbReference type="PANTHER" id="PTHR10309">
    <property type="entry name" value="MANNOSE-6-PHOSPHATE ISOMERASE"/>
    <property type="match status" value="1"/>
</dbReference>
<dbReference type="GO" id="GO:0008270">
    <property type="term" value="F:zinc ion binding"/>
    <property type="evidence" value="ECO:0007669"/>
    <property type="project" value="InterPro"/>
</dbReference>
<protein>
    <recommendedName>
        <fullName evidence="6 12">Mannose-6-phosphate isomerase</fullName>
        <ecNumber evidence="5 12">5.3.1.8</ecNumber>
    </recommendedName>
</protein>
<sequence>MSPSVFKIAPGINSYDWGKKGSASLAAQLATTSIPDFSIDENKTYAELWMGTHPNNPSRLSDNTLLSHHLKSHPELIGSAVSSKFEDCKDGSLPFLFKVLSIGTALSIQAHPDKPLAKKLFDEKPDVYKDPNHKPEMAIALTPFLAFLNFLPLPVLLLHLLTVPELQEFVDSSLIKSLASSLDLPTSQPPDASFFKPTESPATAQQKDILKQIFAALMSADKKLVEEAISKLIKRYKAKQDIRENEKDLVDLALRLNDQYPGDVGVLCVFLLNVVELKRGEAAFLGANEPHAYIEGNIIECMATSDNVVRAGLTPKLRDVDTLVSMLTYEAAPGDKQLLRPTQFQKGDDTTKLYDPPIAEFSVLRTELSERAKTSHRPVEGPSVCVITEGAGVVRDGNDQTEFVRGDVIFVGAGKEVEWEAKKELEMFRAYVEA</sequence>
<dbReference type="UniPathway" id="UPA00126">
    <property type="reaction ID" value="UER00423"/>
</dbReference>
<dbReference type="InterPro" id="IPR014710">
    <property type="entry name" value="RmlC-like_jellyroll"/>
</dbReference>
<dbReference type="SUPFAM" id="SSF51182">
    <property type="entry name" value="RmlC-like cupins"/>
    <property type="match status" value="1"/>
</dbReference>
<comment type="pathway">
    <text evidence="3 14">Nucleotide-sugar biosynthesis; GDP-alpha-D-mannose biosynthesis; alpha-D-mannose 1-phosphate from D-fructose 6-phosphate: step 1/2.</text>
</comment>
<comment type="cofactor">
    <cofactor evidence="11 12">
        <name>Zn(2+)</name>
        <dbReference type="ChEBI" id="CHEBI:29105"/>
    </cofactor>
    <text evidence="11 12">Binds 1 zinc ion per subunit.</text>
</comment>